<organism evidence="1 2">
    <name type="scientific">Bacillus cereus</name>
    <dbReference type="NCBI Taxonomy" id="1396"/>
    <lineage>
        <taxon>Bacteria</taxon>
        <taxon>Bacillati</taxon>
        <taxon>Bacillota</taxon>
        <taxon>Bacilli</taxon>
        <taxon>Bacillales</taxon>
        <taxon>Bacillaceae</taxon>
        <taxon>Bacillus</taxon>
        <taxon>Bacillus cereus group</taxon>
    </lineage>
</organism>
<proteinExistence type="predicted"/>
<dbReference type="PATRIC" id="fig|1396.535.peg.4364"/>
<sequence length="166" mass="19092">MKKIIMIGALSFVLSGCSLFLSPEEKDVKEKLPSYAEMMQTSDKLFKNSLNSVGRGEIDQTKIAVVSESRLMQEKMVDRLQKDYENPVRNIYITAMHDRLQSMDTLLRSVQGEEIDVKDVVKLVKEKDEQMVEEQTKRLNSIVSNYGIDPIKKINEDICIEECKKK</sequence>
<name>A0A164QT72_BACCE</name>
<dbReference type="RefSeq" id="WP_063259832.1">
    <property type="nucleotide sequence ID" value="NZ_LJKE01000015.1"/>
</dbReference>
<dbReference type="AlphaFoldDB" id="A0A164QT72"/>
<gene>
    <name evidence="1" type="ORF">B4088_0611</name>
</gene>
<protein>
    <recommendedName>
        <fullName evidence="3">Lipoprotein</fullName>
    </recommendedName>
</protein>
<accession>A0A164QT72</accession>
<evidence type="ECO:0008006" key="3">
    <source>
        <dbReference type="Google" id="ProtNLM"/>
    </source>
</evidence>
<dbReference type="Proteomes" id="UP000076482">
    <property type="component" value="Unassembled WGS sequence"/>
</dbReference>
<evidence type="ECO:0000313" key="1">
    <source>
        <dbReference type="EMBL" id="KZD72150.1"/>
    </source>
</evidence>
<comment type="caution">
    <text evidence="1">The sequence shown here is derived from an EMBL/GenBank/DDBJ whole genome shotgun (WGS) entry which is preliminary data.</text>
</comment>
<dbReference type="EMBL" id="LJKE01000015">
    <property type="protein sequence ID" value="KZD72150.1"/>
    <property type="molecule type" value="Genomic_DNA"/>
</dbReference>
<reference evidence="1 2" key="1">
    <citation type="submission" date="2015-09" db="EMBL/GenBank/DDBJ databases">
        <title>Bacillus cereus food isolates.</title>
        <authorList>
            <person name="Boekhorst J."/>
        </authorList>
    </citation>
    <scope>NUCLEOTIDE SEQUENCE [LARGE SCALE GENOMIC DNA]</scope>
    <source>
        <strain evidence="1 2">B4088</strain>
    </source>
</reference>
<evidence type="ECO:0000313" key="2">
    <source>
        <dbReference type="Proteomes" id="UP000076482"/>
    </source>
</evidence>
<dbReference type="PROSITE" id="PS51257">
    <property type="entry name" value="PROKAR_LIPOPROTEIN"/>
    <property type="match status" value="1"/>
</dbReference>